<dbReference type="InterPro" id="IPR001303">
    <property type="entry name" value="Aldolase_II/adducin_N"/>
</dbReference>
<dbReference type="InterPro" id="IPR050197">
    <property type="entry name" value="Aldolase_class_II_sugar_metab"/>
</dbReference>
<dbReference type="AlphaFoldDB" id="A0A2J6RP63"/>
<dbReference type="GO" id="GO:0005829">
    <property type="term" value="C:cytosol"/>
    <property type="evidence" value="ECO:0007669"/>
    <property type="project" value="TreeGrafter"/>
</dbReference>
<evidence type="ECO:0000259" key="3">
    <source>
        <dbReference type="SMART" id="SM01007"/>
    </source>
</evidence>
<keyword evidence="1" id="KW-0479">Metal-binding</keyword>
<keyword evidence="2" id="KW-0456">Lyase</keyword>
<dbReference type="GO" id="GO:0046872">
    <property type="term" value="F:metal ion binding"/>
    <property type="evidence" value="ECO:0007669"/>
    <property type="project" value="UniProtKB-KW"/>
</dbReference>
<dbReference type="Pfam" id="PF00596">
    <property type="entry name" value="Aldolase_II"/>
    <property type="match status" value="1"/>
</dbReference>
<sequence length="270" mass="29938">MSATGASLPDDLGRKFISGCHILHYHRVLDAYGHLSVRHPMQPDIFIMARQIAPALVSALEDLVQYRVSDASPVDPSMTDGYVERYIHSEIFKKFPDVYAVIHSHAESVIPYGISGVPLQTCFHMAGFLGTSTPVYDISTLYNAGDKQDMLVRDTRLGEALADCFTNSKSESRSADHVVVMMRGHGMTVIAPSIEECVLRAIYTQQNASIQTTALMTRSAYRGSTPLPEVRYLNDAEAADSAVMTHWSSGRPWKLWVREIEQAGLYINKA</sequence>
<gene>
    <name evidence="4" type="ORF">L207DRAFT_554185</name>
</gene>
<proteinExistence type="predicted"/>
<feature type="domain" description="Class II aldolase/adducin N-terminal" evidence="3">
    <location>
        <begin position="14"/>
        <end position="212"/>
    </location>
</feature>
<dbReference type="GO" id="GO:0016832">
    <property type="term" value="F:aldehyde-lyase activity"/>
    <property type="evidence" value="ECO:0007669"/>
    <property type="project" value="TreeGrafter"/>
</dbReference>
<accession>A0A2J6RP63</accession>
<organism evidence="4 5">
    <name type="scientific">Hyaloscypha variabilis (strain UAMH 11265 / GT02V1 / F)</name>
    <name type="common">Meliniomyces variabilis</name>
    <dbReference type="NCBI Taxonomy" id="1149755"/>
    <lineage>
        <taxon>Eukaryota</taxon>
        <taxon>Fungi</taxon>
        <taxon>Dikarya</taxon>
        <taxon>Ascomycota</taxon>
        <taxon>Pezizomycotina</taxon>
        <taxon>Leotiomycetes</taxon>
        <taxon>Helotiales</taxon>
        <taxon>Hyaloscyphaceae</taxon>
        <taxon>Hyaloscypha</taxon>
        <taxon>Hyaloscypha variabilis</taxon>
    </lineage>
</organism>
<dbReference type="GO" id="GO:0019323">
    <property type="term" value="P:pentose catabolic process"/>
    <property type="evidence" value="ECO:0007669"/>
    <property type="project" value="TreeGrafter"/>
</dbReference>
<dbReference type="PANTHER" id="PTHR22789">
    <property type="entry name" value="FUCULOSE PHOSPHATE ALDOLASE"/>
    <property type="match status" value="1"/>
</dbReference>
<dbReference type="PANTHER" id="PTHR22789:SF0">
    <property type="entry name" value="3-OXO-TETRONATE 4-PHOSPHATE DECARBOXYLASE-RELATED"/>
    <property type="match status" value="1"/>
</dbReference>
<name>A0A2J6RP63_HYAVF</name>
<dbReference type="STRING" id="1149755.A0A2J6RP63"/>
<dbReference type="EMBL" id="KZ613945">
    <property type="protein sequence ID" value="PMD40298.1"/>
    <property type="molecule type" value="Genomic_DNA"/>
</dbReference>
<evidence type="ECO:0000313" key="5">
    <source>
        <dbReference type="Proteomes" id="UP000235786"/>
    </source>
</evidence>
<dbReference type="Gene3D" id="3.40.225.10">
    <property type="entry name" value="Class II aldolase/adducin N-terminal domain"/>
    <property type="match status" value="1"/>
</dbReference>
<dbReference type="OrthoDB" id="2932980at2759"/>
<dbReference type="SMART" id="SM01007">
    <property type="entry name" value="Aldolase_II"/>
    <property type="match status" value="1"/>
</dbReference>
<dbReference type="SUPFAM" id="SSF53639">
    <property type="entry name" value="AraD/HMP-PK domain-like"/>
    <property type="match status" value="1"/>
</dbReference>
<dbReference type="InterPro" id="IPR036409">
    <property type="entry name" value="Aldolase_II/adducin_N_sf"/>
</dbReference>
<evidence type="ECO:0000256" key="2">
    <source>
        <dbReference type="ARBA" id="ARBA00023239"/>
    </source>
</evidence>
<dbReference type="Proteomes" id="UP000235786">
    <property type="component" value="Unassembled WGS sequence"/>
</dbReference>
<protein>
    <submittedName>
        <fullName evidence="4">Arad-like aldolase/epimerase</fullName>
    </submittedName>
</protein>
<evidence type="ECO:0000313" key="4">
    <source>
        <dbReference type="EMBL" id="PMD40298.1"/>
    </source>
</evidence>
<evidence type="ECO:0000256" key="1">
    <source>
        <dbReference type="ARBA" id="ARBA00022723"/>
    </source>
</evidence>
<keyword evidence="5" id="KW-1185">Reference proteome</keyword>
<reference evidence="4 5" key="1">
    <citation type="submission" date="2016-04" db="EMBL/GenBank/DDBJ databases">
        <title>A degradative enzymes factory behind the ericoid mycorrhizal symbiosis.</title>
        <authorList>
            <consortium name="DOE Joint Genome Institute"/>
            <person name="Martino E."/>
            <person name="Morin E."/>
            <person name="Grelet G."/>
            <person name="Kuo A."/>
            <person name="Kohler A."/>
            <person name="Daghino S."/>
            <person name="Barry K."/>
            <person name="Choi C."/>
            <person name="Cichocki N."/>
            <person name="Clum A."/>
            <person name="Copeland A."/>
            <person name="Hainaut M."/>
            <person name="Haridas S."/>
            <person name="Labutti K."/>
            <person name="Lindquist E."/>
            <person name="Lipzen A."/>
            <person name="Khouja H.-R."/>
            <person name="Murat C."/>
            <person name="Ohm R."/>
            <person name="Olson A."/>
            <person name="Spatafora J."/>
            <person name="Veneault-Fourrey C."/>
            <person name="Henrissat B."/>
            <person name="Grigoriev I."/>
            <person name="Martin F."/>
            <person name="Perotto S."/>
        </authorList>
    </citation>
    <scope>NUCLEOTIDE SEQUENCE [LARGE SCALE GENOMIC DNA]</scope>
    <source>
        <strain evidence="4 5">F</strain>
    </source>
</reference>